<dbReference type="Pfam" id="PF00348">
    <property type="entry name" value="polyprenyl_synt"/>
    <property type="match status" value="1"/>
</dbReference>
<keyword evidence="1" id="KW-0808">Transferase</keyword>
<dbReference type="STRING" id="1925591.BI308_19115"/>
<evidence type="ECO:0000313" key="2">
    <source>
        <dbReference type="EMBL" id="OJJ22763.1"/>
    </source>
</evidence>
<gene>
    <name evidence="2" type="ORF">BI308_19115</name>
</gene>
<accession>A0A1L9QMU7</accession>
<dbReference type="GO" id="GO:0004659">
    <property type="term" value="F:prenyltransferase activity"/>
    <property type="evidence" value="ECO:0007669"/>
    <property type="project" value="InterPro"/>
</dbReference>
<dbReference type="SUPFAM" id="SSF48576">
    <property type="entry name" value="Terpenoid synthases"/>
    <property type="match status" value="1"/>
</dbReference>
<keyword evidence="3" id="KW-1185">Reference proteome</keyword>
<dbReference type="InterPro" id="IPR008949">
    <property type="entry name" value="Isoprenoid_synthase_dom_sf"/>
</dbReference>
<reference evidence="2" key="1">
    <citation type="submission" date="2016-10" db="EMBL/GenBank/DDBJ databases">
        <title>CRISPR-Cas defence system in Roseofilum reptotaenium: evidence of a bacteriophage-cyanobacterium arms race in the coral black band disease.</title>
        <authorList>
            <person name="Buerger P."/>
            <person name="Wood-Charlson E.M."/>
            <person name="Weynberg K.D."/>
            <person name="Willis B."/>
            <person name="Van Oppen M.J."/>
        </authorList>
    </citation>
    <scope>NUCLEOTIDE SEQUENCE [LARGE SCALE GENOMIC DNA]</scope>
    <source>
        <strain evidence="2">AO1-A</strain>
    </source>
</reference>
<dbReference type="AlphaFoldDB" id="A0A1L9QMU7"/>
<dbReference type="EMBL" id="MLAW01000040">
    <property type="protein sequence ID" value="OJJ22763.1"/>
    <property type="molecule type" value="Genomic_DNA"/>
</dbReference>
<comment type="similarity">
    <text evidence="1">Belongs to the FPP/GGPP synthase family.</text>
</comment>
<protein>
    <recommendedName>
        <fullName evidence="4">Polyprenyl synthetase</fullName>
    </recommendedName>
</protein>
<evidence type="ECO:0000313" key="3">
    <source>
        <dbReference type="Proteomes" id="UP000183940"/>
    </source>
</evidence>
<dbReference type="InterPro" id="IPR000092">
    <property type="entry name" value="Polyprenyl_synt"/>
</dbReference>
<evidence type="ECO:0008006" key="4">
    <source>
        <dbReference type="Google" id="ProtNLM"/>
    </source>
</evidence>
<dbReference type="GO" id="GO:0008299">
    <property type="term" value="P:isoprenoid biosynthetic process"/>
    <property type="evidence" value="ECO:0007669"/>
    <property type="project" value="InterPro"/>
</dbReference>
<organism evidence="2 3">
    <name type="scientific">Roseofilum reptotaenium AO1-A</name>
    <dbReference type="NCBI Taxonomy" id="1925591"/>
    <lineage>
        <taxon>Bacteria</taxon>
        <taxon>Bacillati</taxon>
        <taxon>Cyanobacteriota</taxon>
        <taxon>Cyanophyceae</taxon>
        <taxon>Desertifilales</taxon>
        <taxon>Desertifilaceae</taxon>
        <taxon>Roseofilum</taxon>
    </lineage>
</organism>
<dbReference type="Proteomes" id="UP000183940">
    <property type="component" value="Unassembled WGS sequence"/>
</dbReference>
<proteinExistence type="inferred from homology"/>
<sequence>MSKYFEMMTEISQETDAIIKHYTDHLNEEVKQLPMKRYGHPRLRDLQIRTGYEINGGKNWKELTPVCASFEILNCSTYVINWFLDEKHGYETSESKRNLVIAGFQLREIAQQILEDYGMTALIPLLSKINHQIYLGQRMDIQELKVSRIGEYPEYNEFLDAYQKRCRLLSGVFYGSCFLAGSIVAGEPDNLLYEMGAIYGSATQAANDFGDFALPVQRLSKLEKPYQDQFSDFINGKLTLAVYLMTQRSNDQECNRLEELRYKGIEENEYREILCLLVNKGVYADCLAYLKQEHKRCKKMLYTKEKTVHRDMIASILVRITSNKFLSQLRKNLELFQVDHGATLTTSV</sequence>
<dbReference type="Gene3D" id="1.10.600.10">
    <property type="entry name" value="Farnesyl Diphosphate Synthase"/>
    <property type="match status" value="1"/>
</dbReference>
<name>A0A1L9QMU7_9CYAN</name>
<comment type="caution">
    <text evidence="2">The sequence shown here is derived from an EMBL/GenBank/DDBJ whole genome shotgun (WGS) entry which is preliminary data.</text>
</comment>
<evidence type="ECO:0000256" key="1">
    <source>
        <dbReference type="RuleBase" id="RU004466"/>
    </source>
</evidence>